<reference evidence="1 2" key="1">
    <citation type="journal article" date="2021" name="Sci. Rep.">
        <title>Chromosome anchoring in Senegalese sole (Solea senegalensis) reveals sex-associated markers and genome rearrangements in flatfish.</title>
        <authorList>
            <person name="Guerrero-Cozar I."/>
            <person name="Gomez-Garrido J."/>
            <person name="Berbel C."/>
            <person name="Martinez-Blanch J.F."/>
            <person name="Alioto T."/>
            <person name="Claros M.G."/>
            <person name="Gagnaire P.A."/>
            <person name="Manchado M."/>
        </authorList>
    </citation>
    <scope>NUCLEOTIDE SEQUENCE [LARGE SCALE GENOMIC DNA]</scope>
    <source>
        <strain evidence="1">Sse05_10M</strain>
    </source>
</reference>
<evidence type="ECO:0000313" key="2">
    <source>
        <dbReference type="Proteomes" id="UP000693946"/>
    </source>
</evidence>
<name>A0AAV6PBY8_SOLSE</name>
<evidence type="ECO:0000313" key="1">
    <source>
        <dbReference type="EMBL" id="KAG7453947.1"/>
    </source>
</evidence>
<feature type="non-terminal residue" evidence="1">
    <location>
        <position position="1"/>
    </location>
</feature>
<dbReference type="EMBL" id="JAGKHQ010001701">
    <property type="protein sequence ID" value="KAG7453947.1"/>
    <property type="molecule type" value="Genomic_DNA"/>
</dbReference>
<accession>A0AAV6PBY8</accession>
<dbReference type="AlphaFoldDB" id="A0AAV6PBY8"/>
<sequence>AGQLLAQGFQLVGGTRQRTRRLQHPEPDCRRVARLHQDGPLHGALHGRRLLFTGDGGSDDFRGFAESWRESGWTSEKNHH</sequence>
<dbReference type="Proteomes" id="UP000693946">
    <property type="component" value="Unassembled WGS sequence"/>
</dbReference>
<proteinExistence type="predicted"/>
<keyword evidence="2" id="KW-1185">Reference proteome</keyword>
<protein>
    <submittedName>
        <fullName evidence="1">Uncharacterized protein</fullName>
    </submittedName>
</protein>
<gene>
    <name evidence="1" type="ORF">JOB18_001187</name>
</gene>
<comment type="caution">
    <text evidence="1">The sequence shown here is derived from an EMBL/GenBank/DDBJ whole genome shotgun (WGS) entry which is preliminary data.</text>
</comment>
<organism evidence="1 2">
    <name type="scientific">Solea senegalensis</name>
    <name type="common">Senegalese sole</name>
    <dbReference type="NCBI Taxonomy" id="28829"/>
    <lineage>
        <taxon>Eukaryota</taxon>
        <taxon>Metazoa</taxon>
        <taxon>Chordata</taxon>
        <taxon>Craniata</taxon>
        <taxon>Vertebrata</taxon>
        <taxon>Euteleostomi</taxon>
        <taxon>Actinopterygii</taxon>
        <taxon>Neopterygii</taxon>
        <taxon>Teleostei</taxon>
        <taxon>Neoteleostei</taxon>
        <taxon>Acanthomorphata</taxon>
        <taxon>Carangaria</taxon>
        <taxon>Pleuronectiformes</taxon>
        <taxon>Pleuronectoidei</taxon>
        <taxon>Soleidae</taxon>
        <taxon>Solea</taxon>
    </lineage>
</organism>